<dbReference type="RefSeq" id="WP_186865731.1">
    <property type="nucleotide sequence ID" value="NZ_JACOPH010000001.1"/>
</dbReference>
<dbReference type="InterPro" id="IPR001279">
    <property type="entry name" value="Metallo-B-lactamas"/>
</dbReference>
<dbReference type="PANTHER" id="PTHR46233">
    <property type="entry name" value="HYDROXYACYLGLUTATHIONE HYDROLASE GLOC"/>
    <property type="match status" value="1"/>
</dbReference>
<evidence type="ECO:0000259" key="5">
    <source>
        <dbReference type="SMART" id="SM00849"/>
    </source>
</evidence>
<gene>
    <name evidence="6" type="ORF">H8S17_00140</name>
</gene>
<dbReference type="GO" id="GO:0016787">
    <property type="term" value="F:hydrolase activity"/>
    <property type="evidence" value="ECO:0007669"/>
    <property type="project" value="UniProtKB-KW"/>
</dbReference>
<dbReference type="PANTHER" id="PTHR46233:SF3">
    <property type="entry name" value="HYDROXYACYLGLUTATHIONE HYDROLASE GLOC"/>
    <property type="match status" value="1"/>
</dbReference>
<dbReference type="SUPFAM" id="SSF56281">
    <property type="entry name" value="Metallo-hydrolase/oxidoreductase"/>
    <property type="match status" value="1"/>
</dbReference>
<dbReference type="InterPro" id="IPR036866">
    <property type="entry name" value="RibonucZ/Hydroxyglut_hydro"/>
</dbReference>
<dbReference type="CDD" id="cd06262">
    <property type="entry name" value="metallo-hydrolase-like_MBL-fold"/>
    <property type="match status" value="1"/>
</dbReference>
<proteinExistence type="predicted"/>
<keyword evidence="4" id="KW-0862">Zinc</keyword>
<comment type="caution">
    <text evidence="6">The sequence shown here is derived from an EMBL/GenBank/DDBJ whole genome shotgun (WGS) entry which is preliminary data.</text>
</comment>
<keyword evidence="2" id="KW-0479">Metal-binding</keyword>
<evidence type="ECO:0000313" key="6">
    <source>
        <dbReference type="EMBL" id="MBC5712630.1"/>
    </source>
</evidence>
<dbReference type="SMART" id="SM00849">
    <property type="entry name" value="Lactamase_B"/>
    <property type="match status" value="1"/>
</dbReference>
<organism evidence="6 7">
    <name type="scientific">Roseburia zhanii</name>
    <dbReference type="NCBI Taxonomy" id="2763064"/>
    <lineage>
        <taxon>Bacteria</taxon>
        <taxon>Bacillati</taxon>
        <taxon>Bacillota</taxon>
        <taxon>Clostridia</taxon>
        <taxon>Lachnospirales</taxon>
        <taxon>Lachnospiraceae</taxon>
        <taxon>Roseburia</taxon>
    </lineage>
</organism>
<dbReference type="EMBL" id="JACOPH010000001">
    <property type="protein sequence ID" value="MBC5712630.1"/>
    <property type="molecule type" value="Genomic_DNA"/>
</dbReference>
<evidence type="ECO:0000256" key="2">
    <source>
        <dbReference type="ARBA" id="ARBA00022723"/>
    </source>
</evidence>
<evidence type="ECO:0000256" key="4">
    <source>
        <dbReference type="ARBA" id="ARBA00022833"/>
    </source>
</evidence>
<evidence type="ECO:0000256" key="3">
    <source>
        <dbReference type="ARBA" id="ARBA00022801"/>
    </source>
</evidence>
<dbReference type="Pfam" id="PF00753">
    <property type="entry name" value="Lactamase_B"/>
    <property type="match status" value="1"/>
</dbReference>
<dbReference type="Proteomes" id="UP000606720">
    <property type="component" value="Unassembled WGS sequence"/>
</dbReference>
<evidence type="ECO:0000313" key="7">
    <source>
        <dbReference type="Proteomes" id="UP000606720"/>
    </source>
</evidence>
<comment type="cofactor">
    <cofactor evidence="1">
        <name>Zn(2+)</name>
        <dbReference type="ChEBI" id="CHEBI:29105"/>
    </cofactor>
</comment>
<dbReference type="AlphaFoldDB" id="A0A923RSC7"/>
<feature type="domain" description="Metallo-beta-lactamase" evidence="5">
    <location>
        <begin position="14"/>
        <end position="201"/>
    </location>
</feature>
<protein>
    <submittedName>
        <fullName evidence="6">MBL fold metallo-hydrolase</fullName>
    </submittedName>
</protein>
<dbReference type="Gene3D" id="3.60.15.10">
    <property type="entry name" value="Ribonuclease Z/Hydroxyacylglutathione hydrolase-like"/>
    <property type="match status" value="1"/>
</dbReference>
<dbReference type="GO" id="GO:0046872">
    <property type="term" value="F:metal ion binding"/>
    <property type="evidence" value="ECO:0007669"/>
    <property type="project" value="UniProtKB-KW"/>
</dbReference>
<accession>A0A923RSC7</accession>
<reference evidence="6" key="1">
    <citation type="submission" date="2020-08" db="EMBL/GenBank/DDBJ databases">
        <title>Genome public.</title>
        <authorList>
            <person name="Liu C."/>
            <person name="Sun Q."/>
        </authorList>
    </citation>
    <scope>NUCLEOTIDE SEQUENCE</scope>
    <source>
        <strain evidence="6">BX1005</strain>
    </source>
</reference>
<name>A0A923RSC7_9FIRM</name>
<sequence>MRNRIAVYRDEILESNCYVIYAEDHKCFVIDPNNIDAILEYTKGYEIEYIGLTHEHYDHIAALNALRKITDAKVICSQVCSERMQDADKNLSSIFKVQLHFMGKDPDIVVEPYHCEPADITYTESFAMEWEGIPVCFFRAPGHSPGSAMIVFDDVIFVGDSLSLDHDVIIRKRYGSKDDYRKIVVPFLLAKSQESMIYPGHGKNFRLSQRITYLESIKNR</sequence>
<keyword evidence="7" id="KW-1185">Reference proteome</keyword>
<keyword evidence="3" id="KW-0378">Hydrolase</keyword>
<evidence type="ECO:0000256" key="1">
    <source>
        <dbReference type="ARBA" id="ARBA00001947"/>
    </source>
</evidence>
<dbReference type="InterPro" id="IPR051453">
    <property type="entry name" value="MBL_Glyoxalase_II"/>
</dbReference>